<comment type="caution">
    <text evidence="12">The sequence shown here is derived from an EMBL/GenBank/DDBJ whole genome shotgun (WGS) entry which is preliminary data.</text>
</comment>
<keyword evidence="10" id="KW-0472">Membrane</keyword>
<dbReference type="GO" id="GO:0005930">
    <property type="term" value="C:axoneme"/>
    <property type="evidence" value="ECO:0007669"/>
    <property type="project" value="UniProtKB-SubCell"/>
</dbReference>
<evidence type="ECO:0000256" key="2">
    <source>
        <dbReference type="ARBA" id="ARBA00022490"/>
    </source>
</evidence>
<evidence type="ECO:0000256" key="6">
    <source>
        <dbReference type="ARBA" id="ARBA00023212"/>
    </source>
</evidence>
<evidence type="ECO:0000256" key="10">
    <source>
        <dbReference type="SAM" id="Phobius"/>
    </source>
</evidence>
<evidence type="ECO:0000259" key="11">
    <source>
        <dbReference type="PROSITE" id="PS50255"/>
    </source>
</evidence>
<keyword evidence="2" id="KW-0963">Cytoplasm</keyword>
<gene>
    <name evidence="12" type="primary">CYB5D1_2</name>
    <name evidence="12" type="ORF">FOZ62_013329</name>
</gene>
<feature type="transmembrane region" description="Helical" evidence="10">
    <location>
        <begin position="138"/>
        <end position="158"/>
    </location>
</feature>
<dbReference type="Proteomes" id="UP000574390">
    <property type="component" value="Unassembled WGS sequence"/>
</dbReference>
<dbReference type="PANTHER" id="PTHR21281:SF0">
    <property type="entry name" value="CYTOCHROME B5 DOMAIN-CONTAINING PROTEIN 1"/>
    <property type="match status" value="1"/>
</dbReference>
<evidence type="ECO:0000256" key="8">
    <source>
        <dbReference type="ARBA" id="ARBA00040649"/>
    </source>
</evidence>
<dbReference type="SMART" id="SM01117">
    <property type="entry name" value="Cyt-b5"/>
    <property type="match status" value="1"/>
</dbReference>
<comment type="function">
    <text evidence="9">Radial spoke stalk protein that binds heme under oxidizing conditions. Required for the coordinated beating of multiple cilia maybe by functioning in a redox signaling pathway.</text>
</comment>
<sequence>MVAQWNCTKWLYVQANFQYPLFLTFIHQLSTLALTLSSNRVPASSARSCPTVKIITALGELSIVSGNVALLYLHPAWHSVVQTTSPIWALVVEALLGRLARTPRSVDTSWRIVGAIACLTIGCAICAADHIVNARSLSSVGISLSVLAVLTRAVKSNLQFLLLRTRRSDVLALLYHTAVLSTPVLLISSALTEGTDPWYRLPSVFKPMSVSALIAVGFNVLSLHVTREFGTVKKEAASHSVKPVGMMASNMLFGRAFSHVQYCGVAVALIGAALFACRYRMKIRRGDLPTSYTPRRFYTPADLSAHSKNSDCWVAIHGKVLDLTSLLAKERSPLCTPILEAAGTDISHWFDLDEEGLPTPKLFNDPQLSNMRAPLCPTGRYLHIPSTRPDETHREEAIDIPWWRDPQYHIGSFASATRKVGLVNVLTGQTCILEVPVEETAAEISARYREYNCHTDSYTWKRLGKVLDMDKTLNENGIPDETDVLKSLDIDPDEHVPVLHLYFNDDLTEA</sequence>
<evidence type="ECO:0000256" key="7">
    <source>
        <dbReference type="ARBA" id="ARBA00023273"/>
    </source>
</evidence>
<dbReference type="InterPro" id="IPR036400">
    <property type="entry name" value="Cyt_B5-like_heme/steroid_sf"/>
</dbReference>
<feature type="transmembrane region" description="Helical" evidence="10">
    <location>
        <begin position="112"/>
        <end position="132"/>
    </location>
</feature>
<dbReference type="InterPro" id="IPR001199">
    <property type="entry name" value="Cyt_B5-like_heme/steroid-bd"/>
</dbReference>
<feature type="transmembrane region" description="Helical" evidence="10">
    <location>
        <begin position="170"/>
        <end position="191"/>
    </location>
</feature>
<dbReference type="AlphaFoldDB" id="A0A7J6UHG3"/>
<dbReference type="EMBL" id="JABANM010000046">
    <property type="protein sequence ID" value="KAF4756635.1"/>
    <property type="molecule type" value="Genomic_DNA"/>
</dbReference>
<accession>A0A7J6UHG3</accession>
<reference evidence="12 13" key="1">
    <citation type="submission" date="2020-04" db="EMBL/GenBank/DDBJ databases">
        <title>Perkinsus olseni comparative genomics.</title>
        <authorList>
            <person name="Bogema D.R."/>
        </authorList>
    </citation>
    <scope>NUCLEOTIDE SEQUENCE [LARGE SCALE GENOMIC DNA]</scope>
    <source>
        <strain evidence="12">ATCC PRA-205</strain>
    </source>
</reference>
<evidence type="ECO:0000313" key="13">
    <source>
        <dbReference type="Proteomes" id="UP000574390"/>
    </source>
</evidence>
<evidence type="ECO:0000256" key="9">
    <source>
        <dbReference type="ARBA" id="ARBA00046139"/>
    </source>
</evidence>
<keyword evidence="10" id="KW-0812">Transmembrane</keyword>
<dbReference type="PROSITE" id="PS50255">
    <property type="entry name" value="CYTOCHROME_B5_2"/>
    <property type="match status" value="1"/>
</dbReference>
<evidence type="ECO:0000256" key="4">
    <source>
        <dbReference type="ARBA" id="ARBA00022723"/>
    </source>
</evidence>
<organism evidence="12 13">
    <name type="scientific">Perkinsus olseni</name>
    <name type="common">Perkinsus atlanticus</name>
    <dbReference type="NCBI Taxonomy" id="32597"/>
    <lineage>
        <taxon>Eukaryota</taxon>
        <taxon>Sar</taxon>
        <taxon>Alveolata</taxon>
        <taxon>Perkinsozoa</taxon>
        <taxon>Perkinsea</taxon>
        <taxon>Perkinsida</taxon>
        <taxon>Perkinsidae</taxon>
        <taxon>Perkinsus</taxon>
    </lineage>
</organism>
<evidence type="ECO:0000313" key="12">
    <source>
        <dbReference type="EMBL" id="KAF4756635.1"/>
    </source>
</evidence>
<dbReference type="Pfam" id="PF00173">
    <property type="entry name" value="Cyt-b5"/>
    <property type="match status" value="1"/>
</dbReference>
<dbReference type="Gene3D" id="3.10.120.10">
    <property type="entry name" value="Cytochrome b5-like heme/steroid binding domain"/>
    <property type="match status" value="1"/>
</dbReference>
<name>A0A7J6UHG3_PEROL</name>
<keyword evidence="7" id="KW-0966">Cell projection</keyword>
<protein>
    <recommendedName>
        <fullName evidence="8">Cytochrome b5 domain-containing protein 1</fullName>
    </recommendedName>
</protein>
<evidence type="ECO:0000256" key="1">
    <source>
        <dbReference type="ARBA" id="ARBA00004430"/>
    </source>
</evidence>
<dbReference type="PANTHER" id="PTHR21281">
    <property type="entry name" value="CYTOCHROME B5 DOMAIN-CONTAINING PROTEIN 1"/>
    <property type="match status" value="1"/>
</dbReference>
<proteinExistence type="predicted"/>
<dbReference type="InterPro" id="IPR052320">
    <property type="entry name" value="Cytochrome_b5_domain"/>
</dbReference>
<evidence type="ECO:0000256" key="5">
    <source>
        <dbReference type="ARBA" id="ARBA00023004"/>
    </source>
</evidence>
<evidence type="ECO:0000256" key="3">
    <source>
        <dbReference type="ARBA" id="ARBA00022617"/>
    </source>
</evidence>
<dbReference type="SUPFAM" id="SSF55856">
    <property type="entry name" value="Cytochrome b5-like heme/steroid binding domain"/>
    <property type="match status" value="1"/>
</dbReference>
<comment type="subcellular location">
    <subcellularLocation>
        <location evidence="1">Cytoplasm</location>
        <location evidence="1">Cytoskeleton</location>
        <location evidence="1">Cilium axoneme</location>
    </subcellularLocation>
</comment>
<keyword evidence="4" id="KW-0479">Metal-binding</keyword>
<keyword evidence="5" id="KW-0408">Iron</keyword>
<keyword evidence="3" id="KW-0349">Heme</keyword>
<keyword evidence="6" id="KW-0206">Cytoskeleton</keyword>
<feature type="transmembrane region" description="Helical" evidence="10">
    <location>
        <begin position="256"/>
        <end position="277"/>
    </location>
</feature>
<dbReference type="GO" id="GO:0046872">
    <property type="term" value="F:metal ion binding"/>
    <property type="evidence" value="ECO:0007669"/>
    <property type="project" value="UniProtKB-KW"/>
</dbReference>
<keyword evidence="10" id="KW-1133">Transmembrane helix</keyword>
<feature type="domain" description="Cytochrome b5 heme-binding" evidence="11">
    <location>
        <begin position="295"/>
        <end position="414"/>
    </location>
</feature>